<dbReference type="KEGG" id="peo:AS203_09930"/>
<evidence type="ECO:0000313" key="3">
    <source>
        <dbReference type="Proteomes" id="UP000056252"/>
    </source>
</evidence>
<name>A0A0S2KM41_9BACT</name>
<feature type="transmembrane region" description="Helical" evidence="1">
    <location>
        <begin position="16"/>
        <end position="33"/>
    </location>
</feature>
<dbReference type="Proteomes" id="UP000056252">
    <property type="component" value="Chromosome"/>
</dbReference>
<keyword evidence="1" id="KW-1133">Transmembrane helix</keyword>
<reference evidence="3" key="1">
    <citation type="submission" date="2015-11" db="EMBL/GenBank/DDBJ databases">
        <authorList>
            <person name="Holder M.E."/>
            <person name="Ajami N.J."/>
            <person name="Petrosino J.F."/>
        </authorList>
    </citation>
    <scope>NUCLEOTIDE SEQUENCE [LARGE SCALE GENOMIC DNA]</scope>
    <source>
        <strain evidence="3">F0113</strain>
    </source>
</reference>
<dbReference type="EMBL" id="CP013195">
    <property type="protein sequence ID" value="ALO49370.1"/>
    <property type="molecule type" value="Genomic_DNA"/>
</dbReference>
<evidence type="ECO:0000313" key="2">
    <source>
        <dbReference type="EMBL" id="ALO49370.1"/>
    </source>
</evidence>
<proteinExistence type="predicted"/>
<organism evidence="2 3">
    <name type="scientific">Hoylesella enoeca</name>
    <dbReference type="NCBI Taxonomy" id="76123"/>
    <lineage>
        <taxon>Bacteria</taxon>
        <taxon>Pseudomonadati</taxon>
        <taxon>Bacteroidota</taxon>
        <taxon>Bacteroidia</taxon>
        <taxon>Bacteroidales</taxon>
        <taxon>Prevotellaceae</taxon>
        <taxon>Hoylesella</taxon>
    </lineage>
</organism>
<keyword evidence="1" id="KW-0472">Membrane</keyword>
<sequence length="68" mass="7988">MALSIFLADKSYGSEAEIYYLWGSGIGVVVWWNKMRKNNEVKKIWQRKNRIDYFDLLSLPDFIGSIRG</sequence>
<keyword evidence="3" id="KW-1185">Reference proteome</keyword>
<protein>
    <submittedName>
        <fullName evidence="2">Uncharacterized protein</fullName>
    </submittedName>
</protein>
<accession>A0A0S2KM41</accession>
<dbReference type="AlphaFoldDB" id="A0A0S2KM41"/>
<gene>
    <name evidence="2" type="ORF">AS203_09930</name>
</gene>
<evidence type="ECO:0000256" key="1">
    <source>
        <dbReference type="SAM" id="Phobius"/>
    </source>
</evidence>
<keyword evidence="1" id="KW-0812">Transmembrane</keyword>